<keyword evidence="5" id="KW-0092">Biotin</keyword>
<organism evidence="10 11">
    <name type="scientific">Hydrogenophaga intermedia</name>
    <dbReference type="NCBI Taxonomy" id="65786"/>
    <lineage>
        <taxon>Bacteria</taxon>
        <taxon>Pseudomonadati</taxon>
        <taxon>Pseudomonadota</taxon>
        <taxon>Betaproteobacteria</taxon>
        <taxon>Burkholderiales</taxon>
        <taxon>Comamonadaceae</taxon>
        <taxon>Hydrogenophaga</taxon>
    </lineage>
</organism>
<dbReference type="InterPro" id="IPR005479">
    <property type="entry name" value="CPAse_ATP-bd"/>
</dbReference>
<dbReference type="Pfam" id="PF02786">
    <property type="entry name" value="CPSase_L_D2"/>
    <property type="match status" value="1"/>
</dbReference>
<dbReference type="Pfam" id="PF00289">
    <property type="entry name" value="Biotin_carb_N"/>
    <property type="match status" value="1"/>
</dbReference>
<dbReference type="InterPro" id="IPR005481">
    <property type="entry name" value="BC-like_N"/>
</dbReference>
<dbReference type="GO" id="GO:0046872">
    <property type="term" value="F:metal ion binding"/>
    <property type="evidence" value="ECO:0007669"/>
    <property type="project" value="InterPro"/>
</dbReference>
<dbReference type="PROSITE" id="PS50975">
    <property type="entry name" value="ATP_GRASP"/>
    <property type="match status" value="1"/>
</dbReference>
<feature type="domain" description="Biotin carboxylation" evidence="9">
    <location>
        <begin position="1"/>
        <end position="443"/>
    </location>
</feature>
<feature type="domain" description="ATP-grasp" evidence="8">
    <location>
        <begin position="119"/>
        <end position="315"/>
    </location>
</feature>
<dbReference type="InterPro" id="IPR011054">
    <property type="entry name" value="Rudment_hybrid_motif"/>
</dbReference>
<keyword evidence="11" id="KW-1185">Reference proteome</keyword>
<dbReference type="PANTHER" id="PTHR18866:SF33">
    <property type="entry name" value="METHYLCROTONOYL-COA CARBOXYLASE SUBUNIT ALPHA, MITOCHONDRIAL-RELATED"/>
    <property type="match status" value="1"/>
</dbReference>
<evidence type="ECO:0000259" key="8">
    <source>
        <dbReference type="PROSITE" id="PS50975"/>
    </source>
</evidence>
<dbReference type="Pfam" id="PF00364">
    <property type="entry name" value="Biotin_lipoyl"/>
    <property type="match status" value="1"/>
</dbReference>
<dbReference type="InterPro" id="IPR011764">
    <property type="entry name" value="Biotin_carboxylation_dom"/>
</dbReference>
<gene>
    <name evidence="10" type="ORF">BN948_03260</name>
</gene>
<comment type="cofactor">
    <cofactor evidence="1">
        <name>biotin</name>
        <dbReference type="ChEBI" id="CHEBI:57586"/>
    </cofactor>
</comment>
<dbReference type="GO" id="GO:0016874">
    <property type="term" value="F:ligase activity"/>
    <property type="evidence" value="ECO:0007669"/>
    <property type="project" value="UniProtKB-KW"/>
</dbReference>
<accession>A0A1L1PJA1</accession>
<dbReference type="Gene3D" id="3.30.470.20">
    <property type="entry name" value="ATP-grasp fold, B domain"/>
    <property type="match status" value="1"/>
</dbReference>
<dbReference type="SMART" id="SM00878">
    <property type="entry name" value="Biotin_carb_C"/>
    <property type="match status" value="1"/>
</dbReference>
<evidence type="ECO:0000313" key="11">
    <source>
        <dbReference type="Proteomes" id="UP000028878"/>
    </source>
</evidence>
<protein>
    <submittedName>
        <fullName evidence="10">Carbamoyl-phosphate synthase L chain, ATP-binding protein</fullName>
    </submittedName>
</protein>
<dbReference type="InterPro" id="IPR011761">
    <property type="entry name" value="ATP-grasp"/>
</dbReference>
<dbReference type="PANTHER" id="PTHR18866">
    <property type="entry name" value="CARBOXYLASE:PYRUVATE/ACETYL-COA/PROPIONYL-COA CARBOXYLASE"/>
    <property type="match status" value="1"/>
</dbReference>
<dbReference type="FunFam" id="3.30.470.20:FF:000028">
    <property type="entry name" value="Methylcrotonoyl-CoA carboxylase subunit alpha, mitochondrial"/>
    <property type="match status" value="1"/>
</dbReference>
<keyword evidence="2" id="KW-0436">Ligase</keyword>
<dbReference type="AlphaFoldDB" id="A0A1L1PJA1"/>
<dbReference type="RefSeq" id="WP_009519752.1">
    <property type="nucleotide sequence ID" value="NZ_CCAE010000030.1"/>
</dbReference>
<evidence type="ECO:0000256" key="3">
    <source>
        <dbReference type="ARBA" id="ARBA00022741"/>
    </source>
</evidence>
<dbReference type="GO" id="GO:0005524">
    <property type="term" value="F:ATP binding"/>
    <property type="evidence" value="ECO:0007669"/>
    <property type="project" value="UniProtKB-UniRule"/>
</dbReference>
<keyword evidence="4 6" id="KW-0067">ATP-binding</keyword>
<dbReference type="PROSITE" id="PS00867">
    <property type="entry name" value="CPSASE_2"/>
    <property type="match status" value="1"/>
</dbReference>
<dbReference type="InterPro" id="IPR005482">
    <property type="entry name" value="Biotin_COase_C"/>
</dbReference>
<sequence>MRRLLIANRGEIARRVIRTAHRMGIATVAVHSDPDANALHVREASTAFALGGASSAESYLRIQRLIDAARATGADALHPGYGFLSENAEFAQAVMDAGLVWVGPPPEAIRALGSKSAAKALAQRHGVPVLPGYFGDDQRDETFIAEAARIGYPLMVKAVAGGGGRGMRLVTEAAQLPAALASARAEALAGFGSADLLIERAVQRPRHVEVQVFADAHGRCIHLGERDCSVQRRHQKIIEEAPSPAVGPELREQLGAAAVALAQAAGYVGAGTVEFLLDGDQFFLMEMNTRLQVEHPVTEMLTGLDLVEWQIRVARGEPLPLTQDQVRLQGHAIEVRLCAEDERLSPHTGTVRAFVEPPPGEGLRFDHAIEPGTEVTPHYDAMLGKLIAHAATREQAIERLAHALDATVLLGLPSNRAFLAACLRHPVFGAGEALIPFLAEQGEGIRAALRPPHDAVLAALLAAAYAGQPAPGALPCPFARPLRWALGDALFDLAVLEKGNGRLNVTVEGRPHTAVLDAMGVTIDGAHHTTTAVPLGEGRWHVQVGSHTLMLSDMSHAARASAGAGGAVSELRAPFNGKLVAVHARPGARVAKGDTLFAIESMKIEHQIAAPRDATVQAVSVSAGQQVAPGQLLVSFASPEVTA</sequence>
<dbReference type="FunFam" id="3.40.50.20:FF:000010">
    <property type="entry name" value="Propionyl-CoA carboxylase subunit alpha"/>
    <property type="match status" value="1"/>
</dbReference>
<dbReference type="PROSITE" id="PS50968">
    <property type="entry name" value="BIOTINYL_LIPOYL"/>
    <property type="match status" value="1"/>
</dbReference>
<dbReference type="SUPFAM" id="SSF51230">
    <property type="entry name" value="Single hybrid motif"/>
    <property type="match status" value="1"/>
</dbReference>
<evidence type="ECO:0000256" key="1">
    <source>
        <dbReference type="ARBA" id="ARBA00001953"/>
    </source>
</evidence>
<evidence type="ECO:0000313" key="10">
    <source>
        <dbReference type="EMBL" id="CDN88824.1"/>
    </source>
</evidence>
<evidence type="ECO:0000256" key="5">
    <source>
        <dbReference type="ARBA" id="ARBA00023267"/>
    </source>
</evidence>
<dbReference type="SUPFAM" id="SSF51246">
    <property type="entry name" value="Rudiment single hybrid motif"/>
    <property type="match status" value="1"/>
</dbReference>
<dbReference type="FunFam" id="3.30.1490.20:FF:000003">
    <property type="entry name" value="acetyl-CoA carboxylase isoform X1"/>
    <property type="match status" value="1"/>
</dbReference>
<evidence type="ECO:0000256" key="4">
    <source>
        <dbReference type="ARBA" id="ARBA00022840"/>
    </source>
</evidence>
<dbReference type="PROSITE" id="PS50979">
    <property type="entry name" value="BC"/>
    <property type="match status" value="1"/>
</dbReference>
<dbReference type="CDD" id="cd06850">
    <property type="entry name" value="biotinyl_domain"/>
    <property type="match status" value="1"/>
</dbReference>
<evidence type="ECO:0000259" key="7">
    <source>
        <dbReference type="PROSITE" id="PS50968"/>
    </source>
</evidence>
<dbReference type="InterPro" id="IPR011053">
    <property type="entry name" value="Single_hybrid_motif"/>
</dbReference>
<dbReference type="Pfam" id="PF02785">
    <property type="entry name" value="Biotin_carb_C"/>
    <property type="match status" value="1"/>
</dbReference>
<dbReference type="InterPro" id="IPR050856">
    <property type="entry name" value="Biotin_carboxylase_complex"/>
</dbReference>
<reference evidence="11" key="2">
    <citation type="submission" date="2014-11" db="EMBL/GenBank/DDBJ databases">
        <title>Draft genome sequence of Hydrogenophaga intermedia S1.</title>
        <authorList>
            <person name="Gan H.M."/>
            <person name="Chew T.H."/>
            <person name="Stolz A."/>
        </authorList>
    </citation>
    <scope>NUCLEOTIDE SEQUENCE [LARGE SCALE GENOMIC DNA]</scope>
    <source>
        <strain evidence="11">S1</strain>
    </source>
</reference>
<dbReference type="EMBL" id="CCAE010000030">
    <property type="protein sequence ID" value="CDN88824.1"/>
    <property type="molecule type" value="Genomic_DNA"/>
</dbReference>
<reference evidence="11" key="1">
    <citation type="submission" date="2014-02" db="EMBL/GenBank/DDBJ databases">
        <authorList>
            <person name="Gan H."/>
        </authorList>
    </citation>
    <scope>NUCLEOTIDE SEQUENCE [LARGE SCALE GENOMIC DNA]</scope>
    <source>
        <strain evidence="11">S1</strain>
    </source>
</reference>
<name>A0A1L1PJA1_HYDIT</name>
<dbReference type="SUPFAM" id="SSF56059">
    <property type="entry name" value="Glutathione synthetase ATP-binding domain-like"/>
    <property type="match status" value="1"/>
</dbReference>
<evidence type="ECO:0000256" key="6">
    <source>
        <dbReference type="PROSITE-ProRule" id="PRU00409"/>
    </source>
</evidence>
<proteinExistence type="predicted"/>
<dbReference type="Proteomes" id="UP000028878">
    <property type="component" value="Unassembled WGS sequence"/>
</dbReference>
<dbReference type="InterPro" id="IPR000089">
    <property type="entry name" value="Biotin_lipoyl"/>
</dbReference>
<dbReference type="InterPro" id="IPR016185">
    <property type="entry name" value="PreATP-grasp_dom_sf"/>
</dbReference>
<evidence type="ECO:0000256" key="2">
    <source>
        <dbReference type="ARBA" id="ARBA00022598"/>
    </source>
</evidence>
<feature type="domain" description="Lipoyl-binding" evidence="7">
    <location>
        <begin position="561"/>
        <end position="637"/>
    </location>
</feature>
<dbReference type="Gene3D" id="2.40.50.100">
    <property type="match status" value="1"/>
</dbReference>
<dbReference type="SUPFAM" id="SSF52440">
    <property type="entry name" value="PreATP-grasp domain"/>
    <property type="match status" value="1"/>
</dbReference>
<evidence type="ECO:0000259" key="9">
    <source>
        <dbReference type="PROSITE" id="PS50979"/>
    </source>
</evidence>
<keyword evidence="3 6" id="KW-0547">Nucleotide-binding</keyword>